<evidence type="ECO:0000256" key="2">
    <source>
        <dbReference type="ARBA" id="ARBA00022729"/>
    </source>
</evidence>
<dbReference type="EMBL" id="MGGE01000044">
    <property type="protein sequence ID" value="OGM20314.1"/>
    <property type="molecule type" value="Genomic_DNA"/>
</dbReference>
<comment type="caution">
    <text evidence="11">The sequence shown here is derived from an EMBL/GenBank/DDBJ whole genome shotgun (WGS) entry which is preliminary data.</text>
</comment>
<feature type="active site" evidence="7">
    <location>
        <position position="144"/>
    </location>
</feature>
<accession>A0A1F7XZ31</accession>
<feature type="binding site" evidence="8">
    <location>
        <position position="251"/>
    </location>
    <ligand>
        <name>substrate</name>
    </ligand>
</feature>
<evidence type="ECO:0000256" key="6">
    <source>
        <dbReference type="ARBA" id="ARBA00023316"/>
    </source>
</evidence>
<protein>
    <recommendedName>
        <fullName evidence="10">Peptidase S11 D-alanyl-D-alanine carboxypeptidase A N-terminal domain-containing protein</fullName>
    </recommendedName>
</protein>
<keyword evidence="4" id="KW-0133">Cell shape</keyword>
<gene>
    <name evidence="11" type="ORF">A2714_04685</name>
</gene>
<dbReference type="Proteomes" id="UP000178419">
    <property type="component" value="Unassembled WGS sequence"/>
</dbReference>
<dbReference type="GO" id="GO:0009252">
    <property type="term" value="P:peptidoglycan biosynthetic process"/>
    <property type="evidence" value="ECO:0007669"/>
    <property type="project" value="UniProtKB-KW"/>
</dbReference>
<evidence type="ECO:0000256" key="7">
    <source>
        <dbReference type="PIRSR" id="PIRSR618044-1"/>
    </source>
</evidence>
<evidence type="ECO:0000259" key="10">
    <source>
        <dbReference type="Pfam" id="PF00768"/>
    </source>
</evidence>
<proteinExistence type="inferred from homology"/>
<feature type="active site" description="Proton acceptor" evidence="7">
    <location>
        <position position="93"/>
    </location>
</feature>
<dbReference type="GO" id="GO:0006508">
    <property type="term" value="P:proteolysis"/>
    <property type="evidence" value="ECO:0007669"/>
    <property type="project" value="InterPro"/>
</dbReference>
<dbReference type="GO" id="GO:0071555">
    <property type="term" value="P:cell wall organization"/>
    <property type="evidence" value="ECO:0007669"/>
    <property type="project" value="UniProtKB-KW"/>
</dbReference>
<reference evidence="11 12" key="1">
    <citation type="journal article" date="2016" name="Nat. Commun.">
        <title>Thousands of microbial genomes shed light on interconnected biogeochemical processes in an aquifer system.</title>
        <authorList>
            <person name="Anantharaman K."/>
            <person name="Brown C.T."/>
            <person name="Hug L.A."/>
            <person name="Sharon I."/>
            <person name="Castelle C.J."/>
            <person name="Probst A.J."/>
            <person name="Thomas B.C."/>
            <person name="Singh A."/>
            <person name="Wilkins M.J."/>
            <person name="Karaoz U."/>
            <person name="Brodie E.L."/>
            <person name="Williams K.H."/>
            <person name="Hubbard S.S."/>
            <person name="Banfield J.F."/>
        </authorList>
    </citation>
    <scope>NUCLEOTIDE SEQUENCE [LARGE SCALE GENOMIC DNA]</scope>
</reference>
<evidence type="ECO:0000256" key="9">
    <source>
        <dbReference type="RuleBase" id="RU004016"/>
    </source>
</evidence>
<keyword evidence="6" id="KW-0961">Cell wall biogenesis/degradation</keyword>
<evidence type="ECO:0000256" key="4">
    <source>
        <dbReference type="ARBA" id="ARBA00022960"/>
    </source>
</evidence>
<comment type="similarity">
    <text evidence="1 9">Belongs to the peptidase S11 family.</text>
</comment>
<dbReference type="PANTHER" id="PTHR21581:SF6">
    <property type="entry name" value="TRAFFICKING PROTEIN PARTICLE COMPLEX SUBUNIT 12"/>
    <property type="match status" value="1"/>
</dbReference>
<name>A0A1F7XZ31_9BACT</name>
<dbReference type="GO" id="GO:0008360">
    <property type="term" value="P:regulation of cell shape"/>
    <property type="evidence" value="ECO:0007669"/>
    <property type="project" value="UniProtKB-KW"/>
</dbReference>
<evidence type="ECO:0000313" key="11">
    <source>
        <dbReference type="EMBL" id="OGM20314.1"/>
    </source>
</evidence>
<sequence>MKLFFLSLLSFFFIATSTLAITKFIPAFKNEISKVAPTENFENTSLPMLPVLTGSNPSPSFTAHSVLAVDVSSQVNLYEKDPDSRVLPASTTKIVTALVAMDFYLPAEILTVGEEARIEGQKMGLVKGERILVEDLLYGLLVFSANDAAEVLANNYPGGRASFITAMNLKAEDLNLFNTSFNNPSGLDGNGLMTSARDLVRVAEFAMENSLFRKIVGTEEKVVEGSEGKFKHKLVNLNELLGKEEGVLGVKTGWTEGARENLVTYVDRDGKKIIIVVLGSQDRFGETKVLLDWIFENYEWKEVTGYSS</sequence>
<evidence type="ECO:0000256" key="5">
    <source>
        <dbReference type="ARBA" id="ARBA00022984"/>
    </source>
</evidence>
<keyword evidence="3" id="KW-0378">Hydrolase</keyword>
<feature type="active site" description="Acyl-ester intermediate" evidence="7">
    <location>
        <position position="90"/>
    </location>
</feature>
<evidence type="ECO:0000256" key="3">
    <source>
        <dbReference type="ARBA" id="ARBA00022801"/>
    </source>
</evidence>
<organism evidence="11 12">
    <name type="scientific">Candidatus Woesebacteria bacterium RIFCSPHIGHO2_01_FULL_38_9</name>
    <dbReference type="NCBI Taxonomy" id="1802492"/>
    <lineage>
        <taxon>Bacteria</taxon>
        <taxon>Candidatus Woeseibacteriota</taxon>
    </lineage>
</organism>
<evidence type="ECO:0000256" key="1">
    <source>
        <dbReference type="ARBA" id="ARBA00007164"/>
    </source>
</evidence>
<dbReference type="InterPro" id="IPR001967">
    <property type="entry name" value="Peptidase_S11_N"/>
</dbReference>
<dbReference type="InterPro" id="IPR012338">
    <property type="entry name" value="Beta-lactam/transpept-like"/>
</dbReference>
<dbReference type="Pfam" id="PF00768">
    <property type="entry name" value="Peptidase_S11"/>
    <property type="match status" value="1"/>
</dbReference>
<dbReference type="PANTHER" id="PTHR21581">
    <property type="entry name" value="D-ALANYL-D-ALANINE CARBOXYPEPTIDASE"/>
    <property type="match status" value="1"/>
</dbReference>
<dbReference type="SUPFAM" id="SSF56601">
    <property type="entry name" value="beta-lactamase/transpeptidase-like"/>
    <property type="match status" value="1"/>
</dbReference>
<dbReference type="InterPro" id="IPR018044">
    <property type="entry name" value="Peptidase_S11"/>
</dbReference>
<dbReference type="PRINTS" id="PR00725">
    <property type="entry name" value="DADACBPTASE1"/>
</dbReference>
<evidence type="ECO:0000313" key="12">
    <source>
        <dbReference type="Proteomes" id="UP000178419"/>
    </source>
</evidence>
<dbReference type="AlphaFoldDB" id="A0A1F7XZ31"/>
<feature type="domain" description="Peptidase S11 D-alanyl-D-alanine carboxypeptidase A N-terminal" evidence="10">
    <location>
        <begin position="58"/>
        <end position="281"/>
    </location>
</feature>
<dbReference type="GO" id="GO:0009002">
    <property type="term" value="F:serine-type D-Ala-D-Ala carboxypeptidase activity"/>
    <property type="evidence" value="ECO:0007669"/>
    <property type="project" value="InterPro"/>
</dbReference>
<evidence type="ECO:0000256" key="8">
    <source>
        <dbReference type="PIRSR" id="PIRSR618044-2"/>
    </source>
</evidence>
<dbReference type="Gene3D" id="3.40.710.10">
    <property type="entry name" value="DD-peptidase/beta-lactamase superfamily"/>
    <property type="match status" value="1"/>
</dbReference>
<keyword evidence="2" id="KW-0732">Signal</keyword>
<keyword evidence="5" id="KW-0573">Peptidoglycan synthesis</keyword>